<keyword evidence="5 7" id="KW-1133">Transmembrane helix</keyword>
<evidence type="ECO:0000256" key="4">
    <source>
        <dbReference type="ARBA" id="ARBA00022692"/>
    </source>
</evidence>
<accession>A0A7K1KW14</accession>
<dbReference type="Gene3D" id="3.90.550.10">
    <property type="entry name" value="Spore Coat Polysaccharide Biosynthesis Protein SpsA, Chain A"/>
    <property type="match status" value="1"/>
</dbReference>
<evidence type="ECO:0000256" key="7">
    <source>
        <dbReference type="SAM" id="Phobius"/>
    </source>
</evidence>
<keyword evidence="2" id="KW-0328">Glycosyltransferase</keyword>
<evidence type="ECO:0000256" key="3">
    <source>
        <dbReference type="ARBA" id="ARBA00022679"/>
    </source>
</evidence>
<feature type="transmembrane region" description="Helical" evidence="7">
    <location>
        <begin position="74"/>
        <end position="98"/>
    </location>
</feature>
<dbReference type="InterPro" id="IPR029044">
    <property type="entry name" value="Nucleotide-diphossugar_trans"/>
</dbReference>
<comment type="subcellular location">
    <subcellularLocation>
        <location evidence="1">Membrane</location>
        <topology evidence="1">Multi-pass membrane protein</topology>
    </subcellularLocation>
</comment>
<keyword evidence="3 9" id="KW-0808">Transferase</keyword>
<sequence>MTLTDATGGAADTAVLDAPPWGPVAPVDEELSARRTISRGQAAVAVALPSAVAAALAAHALTGAGPSPVRWVQAAVWAVTGAYLLSLVFRTVMVATAWTAPVIRFGEDELRAVRDEDLPPYTVLVPLYREARVLPVLLDRLGRLDYPADRLQILLLIEEDDAETRAALPALDAPFEVVLIPPSPPRTKPKACDIGLARARGELVVIYDAEDRPDRDQLRKAALAFASLPDRTVCVQAELQYWNPWTNWLTRCFAAEYATNFSLWLRSLDRHRLAIPLGGTSNHFRGDALAALGGWDPYNVTEDADLGIRIARRGWEVRMMDSVTEEEANSRLGNWIRQRSRWIKGYIQTWLVHTRHPLLLWRQLGTRRTLAFHLTMGFPTLTTLANPFFWTLTALYLCTGTRHVQAVFPPPVLYCGVVTMVAGNLLMVYCAMAGCLERGLFRAVRVMVTIPLYWALMSVAAYKALFQLVRPSRRHFWELTDHGLVENAADAADAAESVDAAAARERAPA</sequence>
<evidence type="ECO:0000256" key="2">
    <source>
        <dbReference type="ARBA" id="ARBA00022676"/>
    </source>
</evidence>
<feature type="transmembrane region" description="Helical" evidence="7">
    <location>
        <begin position="42"/>
        <end position="62"/>
    </location>
</feature>
<feature type="transmembrane region" description="Helical" evidence="7">
    <location>
        <begin position="370"/>
        <end position="391"/>
    </location>
</feature>
<dbReference type="PANTHER" id="PTHR43867">
    <property type="entry name" value="CELLULOSE SYNTHASE CATALYTIC SUBUNIT A [UDP-FORMING]"/>
    <property type="match status" value="1"/>
</dbReference>
<organism evidence="9 10">
    <name type="scientific">Actinomadura litoris</name>
    <dbReference type="NCBI Taxonomy" id="2678616"/>
    <lineage>
        <taxon>Bacteria</taxon>
        <taxon>Bacillati</taxon>
        <taxon>Actinomycetota</taxon>
        <taxon>Actinomycetes</taxon>
        <taxon>Streptosporangiales</taxon>
        <taxon>Thermomonosporaceae</taxon>
        <taxon>Actinomadura</taxon>
    </lineage>
</organism>
<keyword evidence="4 7" id="KW-0812">Transmembrane</keyword>
<dbReference type="InterPro" id="IPR050321">
    <property type="entry name" value="Glycosyltr_2/OpgH_subfam"/>
</dbReference>
<reference evidence="9 10" key="1">
    <citation type="submission" date="2019-11" db="EMBL/GenBank/DDBJ databases">
        <authorList>
            <person name="Cao P."/>
        </authorList>
    </citation>
    <scope>NUCLEOTIDE SEQUENCE [LARGE SCALE GENOMIC DNA]</scope>
    <source>
        <strain evidence="9 10">NEAU-AAG5</strain>
    </source>
</reference>
<dbReference type="Proteomes" id="UP000432015">
    <property type="component" value="Unassembled WGS sequence"/>
</dbReference>
<evidence type="ECO:0000256" key="6">
    <source>
        <dbReference type="ARBA" id="ARBA00023136"/>
    </source>
</evidence>
<dbReference type="GO" id="GO:0016757">
    <property type="term" value="F:glycosyltransferase activity"/>
    <property type="evidence" value="ECO:0007669"/>
    <property type="project" value="UniProtKB-KW"/>
</dbReference>
<protein>
    <submittedName>
        <fullName evidence="9">Glycosyltransferase</fullName>
    </submittedName>
</protein>
<dbReference type="AlphaFoldDB" id="A0A7K1KW14"/>
<dbReference type="InterPro" id="IPR001173">
    <property type="entry name" value="Glyco_trans_2-like"/>
</dbReference>
<feature type="transmembrane region" description="Helical" evidence="7">
    <location>
        <begin position="443"/>
        <end position="465"/>
    </location>
</feature>
<evidence type="ECO:0000313" key="10">
    <source>
        <dbReference type="Proteomes" id="UP000432015"/>
    </source>
</evidence>
<feature type="domain" description="Glycosyltransferase 2-like" evidence="8">
    <location>
        <begin position="204"/>
        <end position="395"/>
    </location>
</feature>
<dbReference type="GO" id="GO:0016020">
    <property type="term" value="C:membrane"/>
    <property type="evidence" value="ECO:0007669"/>
    <property type="project" value="UniProtKB-SubCell"/>
</dbReference>
<dbReference type="PANTHER" id="PTHR43867:SF2">
    <property type="entry name" value="CELLULOSE SYNTHASE CATALYTIC SUBUNIT A [UDP-FORMING]"/>
    <property type="match status" value="1"/>
</dbReference>
<keyword evidence="10" id="KW-1185">Reference proteome</keyword>
<comment type="caution">
    <text evidence="9">The sequence shown here is derived from an EMBL/GenBank/DDBJ whole genome shotgun (WGS) entry which is preliminary data.</text>
</comment>
<dbReference type="RefSeq" id="WP_156215390.1">
    <property type="nucleotide sequence ID" value="NZ_WOFH01000002.1"/>
</dbReference>
<evidence type="ECO:0000256" key="5">
    <source>
        <dbReference type="ARBA" id="ARBA00022989"/>
    </source>
</evidence>
<gene>
    <name evidence="9" type="ORF">GNZ18_07185</name>
</gene>
<dbReference type="SUPFAM" id="SSF53448">
    <property type="entry name" value="Nucleotide-diphospho-sugar transferases"/>
    <property type="match status" value="1"/>
</dbReference>
<feature type="transmembrane region" description="Helical" evidence="7">
    <location>
        <begin position="411"/>
        <end position="431"/>
    </location>
</feature>
<evidence type="ECO:0000256" key="1">
    <source>
        <dbReference type="ARBA" id="ARBA00004141"/>
    </source>
</evidence>
<dbReference type="CDD" id="cd06427">
    <property type="entry name" value="CESA_like_2"/>
    <property type="match status" value="1"/>
</dbReference>
<dbReference type="EMBL" id="WOFH01000002">
    <property type="protein sequence ID" value="MUN36381.1"/>
    <property type="molecule type" value="Genomic_DNA"/>
</dbReference>
<evidence type="ECO:0000259" key="8">
    <source>
        <dbReference type="Pfam" id="PF13632"/>
    </source>
</evidence>
<dbReference type="Pfam" id="PF13632">
    <property type="entry name" value="Glyco_trans_2_3"/>
    <property type="match status" value="1"/>
</dbReference>
<keyword evidence="6 7" id="KW-0472">Membrane</keyword>
<proteinExistence type="predicted"/>
<name>A0A7K1KW14_9ACTN</name>
<evidence type="ECO:0000313" key="9">
    <source>
        <dbReference type="EMBL" id="MUN36381.1"/>
    </source>
</evidence>